<dbReference type="Proteomes" id="UP000034789">
    <property type="component" value="Unassembled WGS sequence"/>
</dbReference>
<comment type="caution">
    <text evidence="2">The sequence shown here is derived from an EMBL/GenBank/DDBJ whole genome shotgun (WGS) entry which is preliminary data.</text>
</comment>
<sequence length="162" mass="17959">MTRTLVLFLGLLLVLASIELGFIRALPSPFSLIPLVWIFSLGLFSLRGESAGVALFLGFSVLEDILFLNPHTSVTLSTLVTLAFYFRVSRFWLSNQSVWGYLALGAVLVLVWSVTFYGTYTILSPTEIAWSTMAAETLGRAGFLSLGNLLLYQSPFHRRAFV</sequence>
<reference evidence="2 3" key="1">
    <citation type="journal article" date="2015" name="Nature">
        <title>rRNA introns, odd ribosomes, and small enigmatic genomes across a large radiation of phyla.</title>
        <authorList>
            <person name="Brown C.T."/>
            <person name="Hug L.A."/>
            <person name="Thomas B.C."/>
            <person name="Sharon I."/>
            <person name="Castelle C.J."/>
            <person name="Singh A."/>
            <person name="Wilkins M.J."/>
            <person name="Williams K.H."/>
            <person name="Banfield J.F."/>
        </authorList>
    </citation>
    <scope>NUCLEOTIDE SEQUENCE [LARGE SCALE GENOMIC DNA]</scope>
</reference>
<keyword evidence="1" id="KW-0812">Transmembrane</keyword>
<organism evidence="2 3">
    <name type="scientific">Candidatus Kaiserbacteria bacterium GW2011_GWA2_58_9</name>
    <dbReference type="NCBI Taxonomy" id="1618672"/>
    <lineage>
        <taxon>Bacteria</taxon>
        <taxon>Candidatus Kaiseribacteriota</taxon>
    </lineage>
</organism>
<keyword evidence="1" id="KW-0472">Membrane</keyword>
<evidence type="ECO:0008006" key="4">
    <source>
        <dbReference type="Google" id="ProtNLM"/>
    </source>
</evidence>
<feature type="transmembrane region" description="Helical" evidence="1">
    <location>
        <begin position="66"/>
        <end position="86"/>
    </location>
</feature>
<dbReference type="EMBL" id="LCSD01000044">
    <property type="protein sequence ID" value="KKW45529.1"/>
    <property type="molecule type" value="Genomic_DNA"/>
</dbReference>
<name>A0A0G2BII1_9BACT</name>
<accession>A0A0G2BII1</accession>
<feature type="transmembrane region" description="Helical" evidence="1">
    <location>
        <begin position="98"/>
        <end position="123"/>
    </location>
</feature>
<dbReference type="AlphaFoldDB" id="A0A0G2BII1"/>
<feature type="transmembrane region" description="Helical" evidence="1">
    <location>
        <begin position="35"/>
        <end position="59"/>
    </location>
</feature>
<evidence type="ECO:0000313" key="2">
    <source>
        <dbReference type="EMBL" id="KKW45529.1"/>
    </source>
</evidence>
<evidence type="ECO:0000313" key="3">
    <source>
        <dbReference type="Proteomes" id="UP000034789"/>
    </source>
</evidence>
<proteinExistence type="predicted"/>
<keyword evidence="1" id="KW-1133">Transmembrane helix</keyword>
<gene>
    <name evidence="2" type="ORF">UY98_C0044G0007</name>
</gene>
<evidence type="ECO:0000256" key="1">
    <source>
        <dbReference type="SAM" id="Phobius"/>
    </source>
</evidence>
<protein>
    <recommendedName>
        <fullName evidence="4">Rod shape-determining protein MreD</fullName>
    </recommendedName>
</protein>